<proteinExistence type="inferred from homology"/>
<keyword evidence="4" id="KW-0238">DNA-binding</keyword>
<evidence type="ECO:0000256" key="5">
    <source>
        <dbReference type="ARBA" id="ARBA00023242"/>
    </source>
</evidence>
<dbReference type="GO" id="GO:0003677">
    <property type="term" value="F:DNA binding"/>
    <property type="evidence" value="ECO:0007669"/>
    <property type="project" value="UniProtKB-KW"/>
</dbReference>
<evidence type="ECO:0000256" key="2">
    <source>
        <dbReference type="ARBA" id="ARBA00010840"/>
    </source>
</evidence>
<dbReference type="Proteomes" id="UP000809789">
    <property type="component" value="Unassembled WGS sequence"/>
</dbReference>
<feature type="region of interest" description="Disordered" evidence="6">
    <location>
        <begin position="439"/>
        <end position="463"/>
    </location>
</feature>
<feature type="region of interest" description="Disordered" evidence="6">
    <location>
        <begin position="359"/>
        <end position="401"/>
    </location>
</feature>
<keyword evidence="9" id="KW-1185">Reference proteome</keyword>
<dbReference type="OrthoDB" id="5367324at2759"/>
<evidence type="ECO:0000313" key="8">
    <source>
        <dbReference type="EMBL" id="KAG8627953.1"/>
    </source>
</evidence>
<evidence type="ECO:0000259" key="7">
    <source>
        <dbReference type="Pfam" id="PF05460"/>
    </source>
</evidence>
<evidence type="ECO:0000256" key="1">
    <source>
        <dbReference type="ARBA" id="ARBA00004123"/>
    </source>
</evidence>
<dbReference type="InterPro" id="IPR008721">
    <property type="entry name" value="ORC6_cyclin_first"/>
</dbReference>
<keyword evidence="3" id="KW-0235">DNA replication</keyword>
<organism evidence="8 9">
    <name type="scientific">Elsinoe batatas</name>
    <dbReference type="NCBI Taxonomy" id="2601811"/>
    <lineage>
        <taxon>Eukaryota</taxon>
        <taxon>Fungi</taxon>
        <taxon>Dikarya</taxon>
        <taxon>Ascomycota</taxon>
        <taxon>Pezizomycotina</taxon>
        <taxon>Dothideomycetes</taxon>
        <taxon>Dothideomycetidae</taxon>
        <taxon>Myriangiales</taxon>
        <taxon>Elsinoaceae</taxon>
        <taxon>Elsinoe</taxon>
    </lineage>
</organism>
<comment type="caution">
    <text evidence="8">The sequence shown here is derived from an EMBL/GenBank/DDBJ whole genome shotgun (WGS) entry which is preliminary data.</text>
</comment>
<dbReference type="AlphaFoldDB" id="A0A8K0L918"/>
<accession>A0A8K0L918</accession>
<dbReference type="GO" id="GO:0005664">
    <property type="term" value="C:nuclear origin of replication recognition complex"/>
    <property type="evidence" value="ECO:0007669"/>
    <property type="project" value="InterPro"/>
</dbReference>
<sequence length="463" mass="50809">MPSAVEQALVTLVPSVNNLPIELTSLANGLLMQSRSKAAKLKPDEEIARTYVCSHIACERLKSRLGLEIQPRPPVPPRVYKKLKAFFDKQLDVPSTPSAIRQIDALNRSGAASSHKATPASNRSAVTPSSRKRLRDTHDDTPSKTPAGVIPSEIDIDDADTPSRRSEKRARPSFAKDLAELAASATKSSNRKSGRNKQNVPPEWADDMIARLANKFEAPAATHIRTGLDHVLAIRGFSTEDTFGATSSTSKSRKVKAKEPDAHDSSGLITPLRLPALLIILTLFVVGKQKGWQLTNQDQFTAKQNTGLEAIREMEEGWAPEEEALQGDLEGFLAAAGEEGWMNAEWFQQVMAEDDLDKMDAHEGSASRSRKNMPNKTPLRRKEKHAPRPTANADEEDDEDTAAGLQVGLGTMFQDAVDWLSDDRREEYREWKAGIMHRLDELEGVPSSGSSRNRASRPVASAA</sequence>
<reference evidence="8" key="1">
    <citation type="submission" date="2021-07" db="EMBL/GenBank/DDBJ databases">
        <title>Elsinoe batatas strain:CRI-CJ2 Genome sequencing and assembly.</title>
        <authorList>
            <person name="Huang L."/>
        </authorList>
    </citation>
    <scope>NUCLEOTIDE SEQUENCE</scope>
    <source>
        <strain evidence="8">CRI-CJ2</strain>
    </source>
</reference>
<comment type="similarity">
    <text evidence="2">Belongs to the ORC6 family.</text>
</comment>
<gene>
    <name evidence="8" type="ORF">KVT40_003826</name>
</gene>
<dbReference type="EMBL" id="JAESVG020000004">
    <property type="protein sequence ID" value="KAG8627953.1"/>
    <property type="molecule type" value="Genomic_DNA"/>
</dbReference>
<feature type="compositionally biased region" description="Polar residues" evidence="6">
    <location>
        <begin position="110"/>
        <end position="129"/>
    </location>
</feature>
<comment type="subcellular location">
    <subcellularLocation>
        <location evidence="1">Nucleus</location>
    </subcellularLocation>
</comment>
<evidence type="ECO:0000256" key="3">
    <source>
        <dbReference type="ARBA" id="ARBA00022705"/>
    </source>
</evidence>
<keyword evidence="5" id="KW-0539">Nucleus</keyword>
<evidence type="ECO:0000256" key="6">
    <source>
        <dbReference type="SAM" id="MobiDB-lite"/>
    </source>
</evidence>
<name>A0A8K0L918_9PEZI</name>
<evidence type="ECO:0000256" key="4">
    <source>
        <dbReference type="ARBA" id="ARBA00023125"/>
    </source>
</evidence>
<dbReference type="GO" id="GO:0006260">
    <property type="term" value="P:DNA replication"/>
    <property type="evidence" value="ECO:0007669"/>
    <property type="project" value="UniProtKB-KW"/>
</dbReference>
<feature type="compositionally biased region" description="Basic residues" evidence="6">
    <location>
        <begin position="368"/>
        <end position="387"/>
    </location>
</feature>
<protein>
    <recommendedName>
        <fullName evidence="7">ORC6 first cyclin-like domain-containing protein</fullName>
    </recommendedName>
</protein>
<feature type="region of interest" description="Disordered" evidence="6">
    <location>
        <begin position="108"/>
        <end position="202"/>
    </location>
</feature>
<dbReference type="Pfam" id="PF05460">
    <property type="entry name" value="ORC6"/>
    <property type="match status" value="1"/>
</dbReference>
<feature type="region of interest" description="Disordered" evidence="6">
    <location>
        <begin position="243"/>
        <end position="264"/>
    </location>
</feature>
<feature type="domain" description="ORC6 first cyclin-like" evidence="7">
    <location>
        <begin position="12"/>
        <end position="93"/>
    </location>
</feature>
<evidence type="ECO:0000313" key="9">
    <source>
        <dbReference type="Proteomes" id="UP000809789"/>
    </source>
</evidence>